<organism evidence="1">
    <name type="scientific">Desulfofervidus auxilii</name>
    <dbReference type="NCBI Taxonomy" id="1621989"/>
    <lineage>
        <taxon>Bacteria</taxon>
        <taxon>Pseudomonadati</taxon>
        <taxon>Thermodesulfobacteriota</taxon>
        <taxon>Candidatus Desulfofervidia</taxon>
        <taxon>Candidatus Desulfofervidales</taxon>
        <taxon>Candidatus Desulfofervidaceae</taxon>
        <taxon>Candidatus Desulfofervidus</taxon>
    </lineage>
</organism>
<dbReference type="InterPro" id="IPR036583">
    <property type="entry name" value="23S_rRNA_IVS_sf"/>
</dbReference>
<dbReference type="SUPFAM" id="SSF158446">
    <property type="entry name" value="IVS-encoded protein-like"/>
    <property type="match status" value="1"/>
</dbReference>
<proteinExistence type="predicted"/>
<evidence type="ECO:0000313" key="1">
    <source>
        <dbReference type="EMBL" id="HEB73791.1"/>
    </source>
</evidence>
<name>A0A7V1N2B1_DESA2</name>
<comment type="caution">
    <text evidence="1">The sequence shown here is derived from an EMBL/GenBank/DDBJ whole genome shotgun (WGS) entry which is preliminary data.</text>
</comment>
<protein>
    <recommendedName>
        <fullName evidence="2">Four helix bundle protein</fullName>
    </recommendedName>
</protein>
<evidence type="ECO:0008006" key="2">
    <source>
        <dbReference type="Google" id="ProtNLM"/>
    </source>
</evidence>
<dbReference type="Proteomes" id="UP000886268">
    <property type="component" value="Unassembled WGS sequence"/>
</dbReference>
<sequence>MRRAAISATANMAEGFGRFHYQEKKSNPMTNDVIT</sequence>
<dbReference type="EMBL" id="DRKW01000059">
    <property type="protein sequence ID" value="HEB73791.1"/>
    <property type="molecule type" value="Genomic_DNA"/>
</dbReference>
<gene>
    <name evidence="1" type="ORF">ENJ03_01035</name>
</gene>
<reference evidence="1" key="1">
    <citation type="journal article" date="2020" name="mSystems">
        <title>Genome- and Community-Level Interaction Insights into Carbon Utilization and Element Cycling Functions of Hydrothermarchaeota in Hydrothermal Sediment.</title>
        <authorList>
            <person name="Zhou Z."/>
            <person name="Liu Y."/>
            <person name="Xu W."/>
            <person name="Pan J."/>
            <person name="Luo Z.H."/>
            <person name="Li M."/>
        </authorList>
    </citation>
    <scope>NUCLEOTIDE SEQUENCE [LARGE SCALE GENOMIC DNA]</scope>
    <source>
        <strain evidence="1">HyVt-45</strain>
    </source>
</reference>
<dbReference type="AlphaFoldDB" id="A0A7V1N2B1"/>
<accession>A0A7V1N2B1</accession>